<dbReference type="EMBL" id="AE008384">
    <property type="protein sequence ID" value="AAM31795.1"/>
    <property type="molecule type" value="Genomic_DNA"/>
</dbReference>
<dbReference type="GO" id="GO:0016747">
    <property type="term" value="F:acyltransferase activity, transferring groups other than amino-acyl groups"/>
    <property type="evidence" value="ECO:0007669"/>
    <property type="project" value="InterPro"/>
</dbReference>
<dbReference type="PANTHER" id="PTHR37312:SF1">
    <property type="entry name" value="MEMBRANE-BOUND ACYLTRANSFERASE YKRP-RELATED"/>
    <property type="match status" value="1"/>
</dbReference>
<feature type="transmembrane region" description="Helical" evidence="1">
    <location>
        <begin position="33"/>
        <end position="50"/>
    </location>
</feature>
<protein>
    <recommendedName>
        <fullName evidence="2">Acyltransferase 3 domain-containing protein</fullName>
    </recommendedName>
</protein>
<dbReference type="GeneID" id="1480441"/>
<feature type="transmembrane region" description="Helical" evidence="1">
    <location>
        <begin position="70"/>
        <end position="93"/>
    </location>
</feature>
<feature type="transmembrane region" description="Helical" evidence="1">
    <location>
        <begin position="132"/>
        <end position="151"/>
    </location>
</feature>
<evidence type="ECO:0000259" key="2">
    <source>
        <dbReference type="Pfam" id="PF01757"/>
    </source>
</evidence>
<evidence type="ECO:0000256" key="1">
    <source>
        <dbReference type="SAM" id="Phobius"/>
    </source>
</evidence>
<dbReference type="Proteomes" id="UP000000595">
    <property type="component" value="Chromosome"/>
</dbReference>
<gene>
    <name evidence="3" type="ordered locus">MM_2099</name>
</gene>
<feature type="transmembrane region" description="Helical" evidence="1">
    <location>
        <begin position="163"/>
        <end position="183"/>
    </location>
</feature>
<feature type="transmembrane region" description="Helical" evidence="1">
    <location>
        <begin position="324"/>
        <end position="343"/>
    </location>
</feature>
<evidence type="ECO:0000313" key="4">
    <source>
        <dbReference type="Proteomes" id="UP000000595"/>
    </source>
</evidence>
<dbReference type="PANTHER" id="PTHR37312">
    <property type="entry name" value="MEMBRANE-BOUND ACYLTRANSFERASE YKRP-RELATED"/>
    <property type="match status" value="1"/>
</dbReference>
<name>Q8PV75_METMA</name>
<keyword evidence="1" id="KW-0472">Membrane</keyword>
<dbReference type="KEGG" id="mma:MM_2099"/>
<reference evidence="3 4" key="1">
    <citation type="journal article" date="2002" name="J. Mol. Microbiol. Biotechnol.">
        <title>The genome of Methanosarcina mazei: evidence for lateral gene transfer between Bacteria and Archaea.</title>
        <authorList>
            <person name="Deppenmeier U."/>
            <person name="Johann A."/>
            <person name="Hartsch T."/>
            <person name="Merkl R."/>
            <person name="Schmitz R.A."/>
            <person name="Martinez-Arias R."/>
            <person name="Henne A."/>
            <person name="Wiezer A."/>
            <person name="Baumer S."/>
            <person name="Jacobi C."/>
            <person name="Bruggemann H."/>
            <person name="Lienard T."/>
            <person name="Christmann A."/>
            <person name="Bomeke M."/>
            <person name="Steckel S."/>
            <person name="Bhattacharyya A."/>
            <person name="Lykidis A."/>
            <person name="Overbeek R."/>
            <person name="Klenk H.P."/>
            <person name="Gunsalus R.P."/>
            <person name="Fritz H.J."/>
            <person name="Gottschalk G."/>
        </authorList>
    </citation>
    <scope>NUCLEOTIDE SEQUENCE [LARGE SCALE GENOMIC DNA]</scope>
    <source>
        <strain evidence="4">ATCC BAA-159 / DSM 3647 / Goe1 / Go1 / JCM 11833 / OCM 88</strain>
    </source>
</reference>
<dbReference type="InterPro" id="IPR052734">
    <property type="entry name" value="Nod_factor_acetyltransferase"/>
</dbReference>
<proteinExistence type="predicted"/>
<keyword evidence="1" id="KW-0812">Transmembrane</keyword>
<dbReference type="RefSeq" id="WP_011034030.1">
    <property type="nucleotide sequence ID" value="NC_003901.1"/>
</dbReference>
<dbReference type="HOGENOM" id="CLU_023915_0_0_2"/>
<feature type="transmembrane region" description="Helical" evidence="1">
    <location>
        <begin position="189"/>
        <end position="205"/>
    </location>
</feature>
<feature type="transmembrane region" description="Helical" evidence="1">
    <location>
        <begin position="241"/>
        <end position="263"/>
    </location>
</feature>
<accession>Q8PV75</accession>
<dbReference type="Pfam" id="PF01757">
    <property type="entry name" value="Acyl_transf_3"/>
    <property type="match status" value="1"/>
</dbReference>
<feature type="transmembrane region" description="Helical" evidence="1">
    <location>
        <begin position="7"/>
        <end position="27"/>
    </location>
</feature>
<feature type="domain" description="Acyltransferase 3" evidence="2">
    <location>
        <begin position="8"/>
        <end position="339"/>
    </location>
</feature>
<dbReference type="InterPro" id="IPR002656">
    <property type="entry name" value="Acyl_transf_3_dom"/>
</dbReference>
<feature type="transmembrane region" description="Helical" evidence="1">
    <location>
        <begin position="217"/>
        <end position="235"/>
    </location>
</feature>
<dbReference type="PATRIC" id="fig|192952.21.peg.2411"/>
<organism evidence="3 4">
    <name type="scientific">Methanosarcina mazei (strain ATCC BAA-159 / DSM 3647 / Goe1 / Go1 / JCM 11833 / OCM 88)</name>
    <name type="common">Methanosarcina frisia</name>
    <dbReference type="NCBI Taxonomy" id="192952"/>
    <lineage>
        <taxon>Archaea</taxon>
        <taxon>Methanobacteriati</taxon>
        <taxon>Methanobacteriota</taxon>
        <taxon>Stenosarchaea group</taxon>
        <taxon>Methanomicrobia</taxon>
        <taxon>Methanosarcinales</taxon>
        <taxon>Methanosarcinaceae</taxon>
        <taxon>Methanosarcina</taxon>
    </lineage>
</organism>
<feature type="transmembrane region" description="Helical" evidence="1">
    <location>
        <begin position="284"/>
        <end position="304"/>
    </location>
</feature>
<evidence type="ECO:0000313" key="3">
    <source>
        <dbReference type="EMBL" id="AAM31795.1"/>
    </source>
</evidence>
<keyword evidence="1" id="KW-1133">Transmembrane helix</keyword>
<sequence length="385" mass="44762">MAVKNRVVYMDIVKAFAIIAVVIGHSGSPFTPIVYLYHVPLFFFISGYFFSDYYSKAPFLLLKRRLKTLYIPFIGYELFFLILHNVFFTLNIYSDKVGYEDTVSHLYTTQDFSINAMKILAFIGTEQLAGPLWFILSLFTVNLLFVFISYLTTKYIRENPEYFRFFFIFLAFLIGNITTHYGFKNYYNLNTSLVALLIFYMGYTFRKLEHKTFFNLYLLIISSLFLVMSSLYGPIDMASNTYLSPSFLIVNSLAGVYINIHLAKIIVSKKINYTILEYIGKNTFAIMALHFLSFKLINLIQVKLNNLPIYMVAKYPVIDGTNGWWILYSVCGVLLPLVVTYISDKLIQKFKNKSVTIPPMQSQSIEFDFKVIDKCKYQPVKNEKK</sequence>
<dbReference type="AlphaFoldDB" id="Q8PV75"/>